<evidence type="ECO:0000256" key="1">
    <source>
        <dbReference type="ARBA" id="ARBA00000085"/>
    </source>
</evidence>
<dbReference type="EMBL" id="JAVDTX010000006">
    <property type="protein sequence ID" value="MDR6845982.1"/>
    <property type="molecule type" value="Genomic_DNA"/>
</dbReference>
<gene>
    <name evidence="6" type="ORF">J2W95_002693</name>
</gene>
<evidence type="ECO:0000313" key="7">
    <source>
        <dbReference type="Proteomes" id="UP001261871"/>
    </source>
</evidence>
<dbReference type="Pfam" id="PF07495">
    <property type="entry name" value="Y_Y_Y"/>
    <property type="match status" value="1"/>
</dbReference>
<dbReference type="PRINTS" id="PR00344">
    <property type="entry name" value="BCTRLSENSOR"/>
</dbReference>
<dbReference type="Gene3D" id="2.130.10.10">
    <property type="entry name" value="YVTN repeat-like/Quinoprotein amine dehydrogenase"/>
    <property type="match status" value="3"/>
</dbReference>
<feature type="domain" description="Histidine kinase" evidence="5">
    <location>
        <begin position="935"/>
        <end position="1173"/>
    </location>
</feature>
<evidence type="ECO:0000259" key="5">
    <source>
        <dbReference type="PROSITE" id="PS50109"/>
    </source>
</evidence>
<dbReference type="EC" id="2.7.13.3" evidence="2"/>
<dbReference type="Gene3D" id="2.60.40.10">
    <property type="entry name" value="Immunoglobulins"/>
    <property type="match status" value="1"/>
</dbReference>
<dbReference type="InterPro" id="IPR036890">
    <property type="entry name" value="HATPase_C_sf"/>
</dbReference>
<dbReference type="RefSeq" id="WP_310007780.1">
    <property type="nucleotide sequence ID" value="NZ_JAVDTX010000006.1"/>
</dbReference>
<dbReference type="InterPro" id="IPR013783">
    <property type="entry name" value="Ig-like_fold"/>
</dbReference>
<evidence type="ECO:0000313" key="6">
    <source>
        <dbReference type="EMBL" id="MDR6845982.1"/>
    </source>
</evidence>
<accession>A0ABU1S4Z3</accession>
<dbReference type="InterPro" id="IPR003594">
    <property type="entry name" value="HATPase_dom"/>
</dbReference>
<keyword evidence="7" id="KW-1185">Reference proteome</keyword>
<dbReference type="Pfam" id="PF07494">
    <property type="entry name" value="Reg_prop"/>
    <property type="match status" value="3"/>
</dbReference>
<dbReference type="InterPro" id="IPR011123">
    <property type="entry name" value="Y_Y_Y"/>
</dbReference>
<dbReference type="InterPro" id="IPR015943">
    <property type="entry name" value="WD40/YVTN_repeat-like_dom_sf"/>
</dbReference>
<name>A0ABU1S4Z3_9FLAO</name>
<dbReference type="Pfam" id="PF02518">
    <property type="entry name" value="HATPase_c"/>
    <property type="match status" value="1"/>
</dbReference>
<comment type="caution">
    <text evidence="6">The sequence shown here is derived from an EMBL/GenBank/DDBJ whole genome shotgun (WGS) entry which is preliminary data.</text>
</comment>
<sequence length="1173" mass="133235">MKKNILIVFVLFFTGLNAQVLRPFFNTISIENGLPEGNVQSSFQDKLGYLWFGTQNGLVRYDGYTTKLYPIPDDDGQPIISPSINNLFEDKHGTLWICLRDKGFYIYDRQKDLFKRSKYGDKLINIGYSTNSQKDVYDKKNDVGWSMSYDRQAMTWSVTSLDMLHGTVDVYTAKSKGRHLIPSGKKVADIIIDASGNTWLATDNILSIYNRTSKSFKPYFKLPASMNNSLFNYLTQDPINKDLLWISTYLLDDKKEVNKVKLIQFNIKTKEYKTYDHIVSDPYSIAGTCTDVYIDSKKRMFFYNDYGVSMYNRKKDKFTNYILRVPGLPPTESLTITSIVSDKEGNLWIGGRFKGLFFLNTTTAVATLYTHTDEAGSLPDFYGGINKIFFDRAGVLWVSMPFSGISWLDPKRSFFNPIKINVPVIKEDKKSSTISNFITGMYNDSTFFVAADKNVFTWNYRTNDFKNINLGEDKQSSPVETIFVDKEGLIWIVSRGVGLLCYNPITKKTKKYKNDPKDNFSIISNHTIVINEDNVGNLWIGTSDKGLSSFNKKTKKFTHYPFIRNDGNTKANNVLDDNMVISLLCGNDGIVWVGTNQGALNKFDTKTGKFTSYLDSKEGFYCITKIFEDSQKRLWAGSYLSGLFLVNKKSGFLKHFTEKEGLSSNDIRGITEDKKGNIWIVTSRGLSKLNPKNNQITNYTTINGLPVLETFGIYKGSNGLFYMAIKNGLIPFDPDNIVENKLPPEVVIESVKYYFSENEANKKDTVLFVDDKQELLLKYNENKISFQYVALHFSNSSLNQYAYQLDGYDSDWIPAGTQRSATYTNLSPGNYTFKVKAANSDGVWNEKGASYTFTILPPWWKTWWAYSIYFLVFIVSIPSYVAYRARNLKRENIILEEKVTIRTNQLTKSIEDLKTTQNQLIQSEKMASLGELTAGIAHEIQNPLNFVNNFSEVSSELLDEMNEEIVKGDFEEVKNIAGDIKKNLEKINYHGKRADSIVKGMLQHSRIGNNIKEPTNINKLGDEYLRLAYHGLRAKDKSFNADLVTDFDENLPKINVLAQEIGRVLLNLFTNAFYATHQKQKKSGEVYKPMVSVKTALKDKGIEITVKDNGIGIPEAIKDKIMQPFFTTKPSGEGTGLGLSLSYDIVVKAHGGTIAIDSRENDYTVFTILLPIE</sequence>
<proteinExistence type="predicted"/>
<dbReference type="InterPro" id="IPR004358">
    <property type="entry name" value="Sig_transdc_His_kin-like_C"/>
</dbReference>
<reference evidence="6 7" key="1">
    <citation type="submission" date="2023-07" db="EMBL/GenBank/DDBJ databases">
        <title>Sorghum-associated microbial communities from plants grown in Nebraska, USA.</title>
        <authorList>
            <person name="Schachtman D."/>
        </authorList>
    </citation>
    <scope>NUCLEOTIDE SEQUENCE [LARGE SCALE GENOMIC DNA]</scope>
    <source>
        <strain evidence="6 7">BE124</strain>
    </source>
</reference>
<evidence type="ECO:0000256" key="3">
    <source>
        <dbReference type="ARBA" id="ARBA00022553"/>
    </source>
</evidence>
<dbReference type="CDD" id="cd00082">
    <property type="entry name" value="HisKA"/>
    <property type="match status" value="1"/>
</dbReference>
<keyword evidence="4" id="KW-1133">Transmembrane helix</keyword>
<keyword evidence="3" id="KW-0597">Phosphoprotein</keyword>
<keyword evidence="4" id="KW-0812">Transmembrane</keyword>
<dbReference type="InterPro" id="IPR005467">
    <property type="entry name" value="His_kinase_dom"/>
</dbReference>
<dbReference type="InterPro" id="IPR036097">
    <property type="entry name" value="HisK_dim/P_sf"/>
</dbReference>
<dbReference type="SUPFAM" id="SSF55874">
    <property type="entry name" value="ATPase domain of HSP90 chaperone/DNA topoisomerase II/histidine kinase"/>
    <property type="match status" value="1"/>
</dbReference>
<dbReference type="InterPro" id="IPR011110">
    <property type="entry name" value="Reg_prop"/>
</dbReference>
<dbReference type="SMART" id="SM00388">
    <property type="entry name" value="HisKA"/>
    <property type="match status" value="1"/>
</dbReference>
<dbReference type="PROSITE" id="PS50109">
    <property type="entry name" value="HIS_KIN"/>
    <property type="match status" value="1"/>
</dbReference>
<keyword evidence="4" id="KW-0472">Membrane</keyword>
<dbReference type="PANTHER" id="PTHR43547:SF2">
    <property type="entry name" value="HYBRID SIGNAL TRANSDUCTION HISTIDINE KINASE C"/>
    <property type="match status" value="1"/>
</dbReference>
<protein>
    <recommendedName>
        <fullName evidence="2">histidine kinase</fullName>
        <ecNumber evidence="2">2.7.13.3</ecNumber>
    </recommendedName>
</protein>
<evidence type="ECO:0000256" key="4">
    <source>
        <dbReference type="SAM" id="Phobius"/>
    </source>
</evidence>
<keyword evidence="6" id="KW-0808">Transferase</keyword>
<dbReference type="GO" id="GO:0016301">
    <property type="term" value="F:kinase activity"/>
    <property type="evidence" value="ECO:0007669"/>
    <property type="project" value="UniProtKB-KW"/>
</dbReference>
<dbReference type="Gene3D" id="1.10.287.130">
    <property type="match status" value="1"/>
</dbReference>
<dbReference type="SUPFAM" id="SSF47384">
    <property type="entry name" value="Homodimeric domain of signal transducing histidine kinase"/>
    <property type="match status" value="1"/>
</dbReference>
<dbReference type="SUPFAM" id="SSF63829">
    <property type="entry name" value="Calcium-dependent phosphotriesterase"/>
    <property type="match status" value="3"/>
</dbReference>
<dbReference type="InterPro" id="IPR003661">
    <property type="entry name" value="HisK_dim/P_dom"/>
</dbReference>
<keyword evidence="6" id="KW-0418">Kinase</keyword>
<feature type="transmembrane region" description="Helical" evidence="4">
    <location>
        <begin position="863"/>
        <end position="883"/>
    </location>
</feature>
<organism evidence="6 7">
    <name type="scientific">Flavobacterium granuli</name>
    <dbReference type="NCBI Taxonomy" id="280093"/>
    <lineage>
        <taxon>Bacteria</taxon>
        <taxon>Pseudomonadati</taxon>
        <taxon>Bacteroidota</taxon>
        <taxon>Flavobacteriia</taxon>
        <taxon>Flavobacteriales</taxon>
        <taxon>Flavobacteriaceae</taxon>
        <taxon>Flavobacterium</taxon>
    </lineage>
</organism>
<dbReference type="PANTHER" id="PTHR43547">
    <property type="entry name" value="TWO-COMPONENT HISTIDINE KINASE"/>
    <property type="match status" value="1"/>
</dbReference>
<dbReference type="Gene3D" id="3.30.565.10">
    <property type="entry name" value="Histidine kinase-like ATPase, C-terminal domain"/>
    <property type="match status" value="1"/>
</dbReference>
<comment type="catalytic activity">
    <reaction evidence="1">
        <text>ATP + protein L-histidine = ADP + protein N-phospho-L-histidine.</text>
        <dbReference type="EC" id="2.7.13.3"/>
    </reaction>
</comment>
<evidence type="ECO:0000256" key="2">
    <source>
        <dbReference type="ARBA" id="ARBA00012438"/>
    </source>
</evidence>
<dbReference type="SMART" id="SM00387">
    <property type="entry name" value="HATPase_c"/>
    <property type="match status" value="1"/>
</dbReference>
<dbReference type="Proteomes" id="UP001261871">
    <property type="component" value="Unassembled WGS sequence"/>
</dbReference>